<keyword evidence="15 17" id="KW-0460">Magnesium</keyword>
<evidence type="ECO:0000256" key="14">
    <source>
        <dbReference type="ARBA" id="ARBA00022777"/>
    </source>
</evidence>
<dbReference type="PANTHER" id="PTHR46244">
    <property type="entry name" value="PHOSPHOENOLPYRUVATE-PROTEIN PHOSPHOTRANSFERASE"/>
    <property type="match status" value="1"/>
</dbReference>
<dbReference type="GO" id="GO:0009401">
    <property type="term" value="P:phosphoenolpyruvate-dependent sugar phosphotransferase system"/>
    <property type="evidence" value="ECO:0007669"/>
    <property type="project" value="UniProtKB-KW"/>
</dbReference>
<dbReference type="Gene3D" id="3.20.20.60">
    <property type="entry name" value="Phosphoenolpyruvate-binding domains"/>
    <property type="match status" value="1"/>
</dbReference>
<dbReference type="PROSITE" id="PS00370">
    <property type="entry name" value="PEP_ENZYMES_PHOS_SITE"/>
    <property type="match status" value="1"/>
</dbReference>
<dbReference type="EMBL" id="ABXP02000109">
    <property type="protein sequence ID" value="KKC28948.1"/>
    <property type="molecule type" value="Genomic_DNA"/>
</dbReference>
<comment type="cofactor">
    <cofactor evidence="2 17 20">
        <name>Mg(2+)</name>
        <dbReference type="ChEBI" id="CHEBI:18420"/>
    </cofactor>
</comment>
<accession>A0A0F5PJW4</accession>
<dbReference type="SUPFAM" id="SSF47831">
    <property type="entry name" value="Enzyme I of the PEP:sugar phosphotransferase system HPr-binding (sub)domain"/>
    <property type="match status" value="1"/>
</dbReference>
<evidence type="ECO:0000313" key="25">
    <source>
        <dbReference type="EMBL" id="KKC28948.1"/>
    </source>
</evidence>
<dbReference type="InterPro" id="IPR040442">
    <property type="entry name" value="Pyrv_kinase-like_dom_sf"/>
</dbReference>
<feature type="binding site" evidence="19">
    <location>
        <position position="332"/>
    </location>
    <ligand>
        <name>phosphoenolpyruvate</name>
        <dbReference type="ChEBI" id="CHEBI:58702"/>
    </ligand>
</feature>
<evidence type="ECO:0000256" key="1">
    <source>
        <dbReference type="ARBA" id="ARBA00000683"/>
    </source>
</evidence>
<reference evidence="25 26" key="1">
    <citation type="submission" date="2008-07" db="EMBL/GenBank/DDBJ databases">
        <authorList>
            <person name="Gonzalez J."/>
            <person name="Sokolova T."/>
            <person name="Ferriera S."/>
            <person name="Johnson J."/>
            <person name="Kravitz S."/>
            <person name="Beeson K."/>
            <person name="Sutton G."/>
            <person name="Rogers Y.-H."/>
            <person name="Friedman R."/>
            <person name="Frazier M."/>
            <person name="Venter J.C."/>
        </authorList>
    </citation>
    <scope>NUCLEOTIDE SEQUENCE [LARGE SCALE GENOMIC DNA]</scope>
    <source>
        <strain evidence="25 26">DSM 12653</strain>
    </source>
</reference>
<evidence type="ECO:0000256" key="12">
    <source>
        <dbReference type="ARBA" id="ARBA00022683"/>
    </source>
</evidence>
<dbReference type="PANTHER" id="PTHR46244:SF3">
    <property type="entry name" value="PHOSPHOENOLPYRUVATE-PROTEIN PHOSPHOTRANSFERASE"/>
    <property type="match status" value="1"/>
</dbReference>
<feature type="binding site" evidence="19">
    <location>
        <begin position="454"/>
        <end position="455"/>
    </location>
    <ligand>
        <name>phosphoenolpyruvate</name>
        <dbReference type="ChEBI" id="CHEBI:58702"/>
    </ligand>
</feature>
<keyword evidence="14 17" id="KW-0418">Kinase</keyword>
<reference evidence="25 26" key="2">
    <citation type="journal article" date="2015" name="BMC Genomics">
        <title>Analysis of three genomes within the thermophilic bacterial species Caldanaerobacter subterraneus with a focus on carbon monoxide dehydrogenase evolution and hydrolase diversity.</title>
        <authorList>
            <person name="Sant'Anna F.H."/>
            <person name="Lebedinsky A.V."/>
            <person name="Sokolova T.G."/>
            <person name="Robb F.T."/>
            <person name="Gonzalez J.M."/>
        </authorList>
    </citation>
    <scope>NUCLEOTIDE SEQUENCE [LARGE SCALE GENOMIC DNA]</scope>
    <source>
        <strain evidence="25 26">DSM 12653</strain>
    </source>
</reference>
<dbReference type="NCBIfam" id="TIGR01417">
    <property type="entry name" value="PTS_I_fam"/>
    <property type="match status" value="1"/>
</dbReference>
<dbReference type="SUPFAM" id="SSF51621">
    <property type="entry name" value="Phosphoenolpyruvate/pyruvate domain"/>
    <property type="match status" value="1"/>
</dbReference>
<keyword evidence="21" id="KW-0175">Coiled coil</keyword>
<dbReference type="InterPro" id="IPR036618">
    <property type="entry name" value="PtsI_HPr-bd_sf"/>
</dbReference>
<sequence>MLKGVAASPGIAIGKAFLYTKEKVTINVEKIEESKVEEEIAKFRKALEVTQEEIKKIKEKALEEFGKEKAEIFEAHLMLTSDPELIEGVENMIKTELVTADNAVNKVIEQNASVMESLNDEYLRERAVDLRDVGNRIIENLLGVKSVNLSDLEEEVVVIARDLTPSDTATMKKEMVLGFATDVGGRTSHTAIMARSLEIPAVVGLGNVTSQVKAGDLVIVDGLEGIVIVNPDEKTVEDYKSKKESYEKKVEGLKQLKDLPAETPDGKKVMLAANIGTPKDVASALANGAEGVGLFRTEFLYMDRNSLPSEEEQFEAYKEVVEKMGGRPVTIRTLDIGGDKELPYLDMPKEMNPFLGYRAIRLCLDRPDIFKTQLRAILRASAYGNVQIMYPMISSVEEVRKANSILEEVKAELDREGVKYDKEIKVGIMVEIPSAALTADILAKEVDFFSIGTNDLTQYTLAVDRMNEHVKEYYQPFHPAILRLVKMVIDAAHKEGKFAAMCGEMAGDPLAAVILLGLGLDEFSMSATSIPEIKNIIRNVEYEKAKEIAEKALNMLEAREIEKMMKDVIKDIE</sequence>
<dbReference type="InterPro" id="IPR008731">
    <property type="entry name" value="PTS_EIN"/>
</dbReference>
<dbReference type="SUPFAM" id="SSF52009">
    <property type="entry name" value="Phosphohistidine domain"/>
    <property type="match status" value="1"/>
</dbReference>
<dbReference type="PROSITE" id="PS00742">
    <property type="entry name" value="PEP_ENZYMES_2"/>
    <property type="match status" value="1"/>
</dbReference>
<dbReference type="RefSeq" id="WP_043883981.1">
    <property type="nucleotide sequence ID" value="NZ_ABXP02000109.1"/>
</dbReference>
<dbReference type="InterPro" id="IPR023151">
    <property type="entry name" value="PEP_util_CS"/>
</dbReference>
<name>A0A0F5PJW4_9THEO</name>
<feature type="binding site" evidence="19">
    <location>
        <position position="465"/>
    </location>
    <ligand>
        <name>phosphoenolpyruvate</name>
        <dbReference type="ChEBI" id="CHEBI:58702"/>
    </ligand>
</feature>
<dbReference type="PIRSF" id="PIRSF000732">
    <property type="entry name" value="PTS_enzyme_I"/>
    <property type="match status" value="1"/>
</dbReference>
<evidence type="ECO:0000256" key="19">
    <source>
        <dbReference type="PIRSR" id="PIRSR000732-2"/>
    </source>
</evidence>
<keyword evidence="25" id="KW-0670">Pyruvate</keyword>
<evidence type="ECO:0000256" key="16">
    <source>
        <dbReference type="ARBA" id="ARBA00033235"/>
    </source>
</evidence>
<dbReference type="InterPro" id="IPR018274">
    <property type="entry name" value="PEP_util_AS"/>
</dbReference>
<dbReference type="Pfam" id="PF05524">
    <property type="entry name" value="PEP-utilisers_N"/>
    <property type="match status" value="1"/>
</dbReference>
<evidence type="ECO:0000256" key="7">
    <source>
        <dbReference type="ARBA" id="ARBA00016544"/>
    </source>
</evidence>
<feature type="active site" description="Tele-phosphohistidine intermediate" evidence="18">
    <location>
        <position position="189"/>
    </location>
</feature>
<evidence type="ECO:0000313" key="26">
    <source>
        <dbReference type="Proteomes" id="UP000010146"/>
    </source>
</evidence>
<feature type="domain" description="Phosphotransferase system enzyme I N-terminal" evidence="24">
    <location>
        <begin position="3"/>
        <end position="126"/>
    </location>
</feature>
<feature type="binding site" evidence="20">
    <location>
        <position position="455"/>
    </location>
    <ligand>
        <name>Mg(2+)</name>
        <dbReference type="ChEBI" id="CHEBI:18420"/>
    </ligand>
</feature>
<keyword evidence="10 17" id="KW-0762">Sugar transport</keyword>
<evidence type="ECO:0000256" key="9">
    <source>
        <dbReference type="ARBA" id="ARBA00022490"/>
    </source>
</evidence>
<feature type="binding site" evidence="19">
    <location>
        <position position="296"/>
    </location>
    <ligand>
        <name>phosphoenolpyruvate</name>
        <dbReference type="ChEBI" id="CHEBI:58702"/>
    </ligand>
</feature>
<keyword evidence="12 17" id="KW-0598">Phosphotransferase system</keyword>
<evidence type="ECO:0000256" key="15">
    <source>
        <dbReference type="ARBA" id="ARBA00022842"/>
    </source>
</evidence>
<feature type="active site" description="Proton donor" evidence="18">
    <location>
        <position position="502"/>
    </location>
</feature>
<evidence type="ECO:0000259" key="22">
    <source>
        <dbReference type="Pfam" id="PF00391"/>
    </source>
</evidence>
<evidence type="ECO:0000259" key="23">
    <source>
        <dbReference type="Pfam" id="PF02896"/>
    </source>
</evidence>
<feature type="domain" description="PEP-utilising enzyme mobile" evidence="22">
    <location>
        <begin position="153"/>
        <end position="225"/>
    </location>
</feature>
<keyword evidence="11 17" id="KW-0808">Transferase</keyword>
<feature type="coiled-coil region" evidence="21">
    <location>
        <begin position="33"/>
        <end position="64"/>
    </location>
</feature>
<evidence type="ECO:0000259" key="24">
    <source>
        <dbReference type="Pfam" id="PF05524"/>
    </source>
</evidence>
<comment type="catalytic activity">
    <reaction evidence="1 17">
        <text>L-histidyl-[protein] + phosphoenolpyruvate = N(pros)-phospho-L-histidyl-[protein] + pyruvate</text>
        <dbReference type="Rhea" id="RHEA:23880"/>
        <dbReference type="Rhea" id="RHEA-COMP:9745"/>
        <dbReference type="Rhea" id="RHEA-COMP:9746"/>
        <dbReference type="ChEBI" id="CHEBI:15361"/>
        <dbReference type="ChEBI" id="CHEBI:29979"/>
        <dbReference type="ChEBI" id="CHEBI:58702"/>
        <dbReference type="ChEBI" id="CHEBI:64837"/>
        <dbReference type="EC" id="2.7.3.9"/>
    </reaction>
</comment>
<dbReference type="InterPro" id="IPR000121">
    <property type="entry name" value="PEP_util_C"/>
</dbReference>
<evidence type="ECO:0000256" key="20">
    <source>
        <dbReference type="PIRSR" id="PIRSR000732-3"/>
    </source>
</evidence>
<dbReference type="GO" id="GO:0005737">
    <property type="term" value="C:cytoplasm"/>
    <property type="evidence" value="ECO:0007669"/>
    <property type="project" value="UniProtKB-SubCell"/>
</dbReference>
<gene>
    <name evidence="25" type="ORF">CDSM653_02030</name>
</gene>
<proteinExistence type="inferred from homology"/>
<dbReference type="Proteomes" id="UP000010146">
    <property type="component" value="Unassembled WGS sequence"/>
</dbReference>
<evidence type="ECO:0000256" key="17">
    <source>
        <dbReference type="PIRNR" id="PIRNR000732"/>
    </source>
</evidence>
<keyword evidence="13 17" id="KW-0479">Metal-binding</keyword>
<comment type="function">
    <text evidence="3 17">General (non sugar-specific) component of the phosphoenolpyruvate-dependent sugar phosphotransferase system (sugar PTS). This major carbohydrate active-transport system catalyzes the phosphorylation of incoming sugar substrates concomitantly with their translocation across the cell membrane. Enzyme I transfers the phosphoryl group from phosphoenolpyruvate (PEP) to the phosphoryl carrier protein (HPr).</text>
</comment>
<evidence type="ECO:0000256" key="5">
    <source>
        <dbReference type="ARBA" id="ARBA00007837"/>
    </source>
</evidence>
<dbReference type="InterPro" id="IPR015813">
    <property type="entry name" value="Pyrv/PenolPyrv_kinase-like_dom"/>
</dbReference>
<dbReference type="Pfam" id="PF02896">
    <property type="entry name" value="PEP-utilizers_C"/>
    <property type="match status" value="1"/>
</dbReference>
<organism evidence="25 26">
    <name type="scientific">Caldanaerobacter subterraneus subsp. pacificus DSM 12653</name>
    <dbReference type="NCBI Taxonomy" id="391606"/>
    <lineage>
        <taxon>Bacteria</taxon>
        <taxon>Bacillati</taxon>
        <taxon>Bacillota</taxon>
        <taxon>Clostridia</taxon>
        <taxon>Thermoanaerobacterales</taxon>
        <taxon>Thermoanaerobacteraceae</taxon>
        <taxon>Caldanaerobacter</taxon>
    </lineage>
</organism>
<dbReference type="FunFam" id="3.20.20.60:FF:000007">
    <property type="entry name" value="Phosphoenolpyruvate-protein phosphotransferase"/>
    <property type="match status" value="1"/>
</dbReference>
<reference evidence="26" key="3">
    <citation type="submission" date="2015-02" db="EMBL/GenBank/DDBJ databases">
        <title>Genome analysis of three genomes within the thermophilic hydrogenogenic bacterial species Caldanaerobacter subterraneus.</title>
        <authorList>
            <person name="Sant'Anna F.H."/>
            <person name="Lebedinsky A."/>
            <person name="Sokolova T."/>
            <person name="Robb F.T."/>
            <person name="Gonzalez J.M."/>
        </authorList>
    </citation>
    <scope>NUCLEOTIDE SEQUENCE [LARGE SCALE GENOMIC DNA]</scope>
    <source>
        <strain evidence="26">DSM 12653</strain>
    </source>
</reference>
<evidence type="ECO:0000256" key="10">
    <source>
        <dbReference type="ARBA" id="ARBA00022597"/>
    </source>
</evidence>
<dbReference type="EC" id="2.7.3.9" evidence="6 17"/>
<dbReference type="AlphaFoldDB" id="A0A0F5PJW4"/>
<feature type="binding site" evidence="20">
    <location>
        <position position="431"/>
    </location>
    <ligand>
        <name>Mg(2+)</name>
        <dbReference type="ChEBI" id="CHEBI:18420"/>
    </ligand>
</feature>
<dbReference type="PRINTS" id="PR01736">
    <property type="entry name" value="PHPHTRNFRASE"/>
</dbReference>
<keyword evidence="8 17" id="KW-0813">Transport</keyword>
<evidence type="ECO:0000256" key="3">
    <source>
        <dbReference type="ARBA" id="ARBA00002728"/>
    </source>
</evidence>
<comment type="caution">
    <text evidence="25">The sequence shown here is derived from an EMBL/GenBank/DDBJ whole genome shotgun (WGS) entry which is preliminary data.</text>
</comment>
<dbReference type="InterPro" id="IPR006318">
    <property type="entry name" value="PTS_EI-like"/>
</dbReference>
<dbReference type="GO" id="GO:0008965">
    <property type="term" value="F:phosphoenolpyruvate-protein phosphotransferase activity"/>
    <property type="evidence" value="ECO:0007669"/>
    <property type="project" value="UniProtKB-EC"/>
</dbReference>
<evidence type="ECO:0000256" key="21">
    <source>
        <dbReference type="SAM" id="Coils"/>
    </source>
</evidence>
<comment type="subcellular location">
    <subcellularLocation>
        <location evidence="4 17">Cytoplasm</location>
    </subcellularLocation>
</comment>
<keyword evidence="9 17" id="KW-0963">Cytoplasm</keyword>
<comment type="similarity">
    <text evidence="5 17">Belongs to the PEP-utilizing enzyme family.</text>
</comment>
<evidence type="ECO:0000256" key="18">
    <source>
        <dbReference type="PIRSR" id="PIRSR000732-1"/>
    </source>
</evidence>
<dbReference type="Gene3D" id="3.50.30.10">
    <property type="entry name" value="Phosphohistidine domain"/>
    <property type="match status" value="1"/>
</dbReference>
<evidence type="ECO:0000256" key="2">
    <source>
        <dbReference type="ARBA" id="ARBA00001946"/>
    </source>
</evidence>
<dbReference type="InterPro" id="IPR050499">
    <property type="entry name" value="PEP-utilizing_PTS_enzyme"/>
</dbReference>
<evidence type="ECO:0000256" key="8">
    <source>
        <dbReference type="ARBA" id="ARBA00022448"/>
    </source>
</evidence>
<dbReference type="Pfam" id="PF00391">
    <property type="entry name" value="PEP-utilizers"/>
    <property type="match status" value="1"/>
</dbReference>
<evidence type="ECO:0000256" key="11">
    <source>
        <dbReference type="ARBA" id="ARBA00022679"/>
    </source>
</evidence>
<dbReference type="Gene3D" id="1.10.274.10">
    <property type="entry name" value="PtsI, HPr-binding domain"/>
    <property type="match status" value="1"/>
</dbReference>
<dbReference type="GO" id="GO:0046872">
    <property type="term" value="F:metal ion binding"/>
    <property type="evidence" value="ECO:0007669"/>
    <property type="project" value="UniProtKB-KW"/>
</dbReference>
<dbReference type="InterPro" id="IPR036637">
    <property type="entry name" value="Phosphohistidine_dom_sf"/>
</dbReference>
<protein>
    <recommendedName>
        <fullName evidence="7 17">Phosphoenolpyruvate-protein phosphotransferase</fullName>
        <ecNumber evidence="6 17">2.7.3.9</ecNumber>
    </recommendedName>
    <alternativeName>
        <fullName evidence="16 17">Phosphotransferase system, enzyme I</fullName>
    </alternativeName>
</protein>
<dbReference type="InterPro" id="IPR024692">
    <property type="entry name" value="PTS_EI"/>
</dbReference>
<feature type="domain" description="PEP-utilising enzyme C-terminal" evidence="23">
    <location>
        <begin position="252"/>
        <end position="541"/>
    </location>
</feature>
<dbReference type="GO" id="GO:0016301">
    <property type="term" value="F:kinase activity"/>
    <property type="evidence" value="ECO:0007669"/>
    <property type="project" value="UniProtKB-KW"/>
</dbReference>
<dbReference type="InterPro" id="IPR008279">
    <property type="entry name" value="PEP-util_enz_mobile_dom"/>
</dbReference>
<evidence type="ECO:0000256" key="4">
    <source>
        <dbReference type="ARBA" id="ARBA00004496"/>
    </source>
</evidence>
<evidence type="ECO:0000256" key="6">
    <source>
        <dbReference type="ARBA" id="ARBA00012232"/>
    </source>
</evidence>
<evidence type="ECO:0000256" key="13">
    <source>
        <dbReference type="ARBA" id="ARBA00022723"/>
    </source>
</evidence>